<organism evidence="3 4">
    <name type="scientific">Sphingomonas hylomeconis</name>
    <dbReference type="NCBI Taxonomy" id="1395958"/>
    <lineage>
        <taxon>Bacteria</taxon>
        <taxon>Pseudomonadati</taxon>
        <taxon>Pseudomonadota</taxon>
        <taxon>Alphaproteobacteria</taxon>
        <taxon>Sphingomonadales</taxon>
        <taxon>Sphingomonadaceae</taxon>
        <taxon>Sphingomonas</taxon>
    </lineage>
</organism>
<keyword evidence="1" id="KW-0732">Signal</keyword>
<feature type="signal peptide" evidence="1">
    <location>
        <begin position="1"/>
        <end position="21"/>
    </location>
</feature>
<dbReference type="Proteomes" id="UP001595713">
    <property type="component" value="Unassembled WGS sequence"/>
</dbReference>
<name>A0ABV7STY8_9SPHN</name>
<dbReference type="RefSeq" id="WP_261293544.1">
    <property type="nucleotide sequence ID" value="NZ_JANQBK010000003.1"/>
</dbReference>
<reference evidence="4" key="1">
    <citation type="journal article" date="2019" name="Int. J. Syst. Evol. Microbiol.">
        <title>The Global Catalogue of Microorganisms (GCM) 10K type strain sequencing project: providing services to taxonomists for standard genome sequencing and annotation.</title>
        <authorList>
            <consortium name="The Broad Institute Genomics Platform"/>
            <consortium name="The Broad Institute Genome Sequencing Center for Infectious Disease"/>
            <person name="Wu L."/>
            <person name="Ma J."/>
        </authorList>
    </citation>
    <scope>NUCLEOTIDE SEQUENCE [LARGE SCALE GENOMIC DNA]</scope>
    <source>
        <strain evidence="4">KCTC 42739</strain>
    </source>
</reference>
<dbReference type="Gene3D" id="2.40.128.520">
    <property type="match status" value="1"/>
</dbReference>
<comment type="caution">
    <text evidence="3">The sequence shown here is derived from an EMBL/GenBank/DDBJ whole genome shotgun (WGS) entry which is preliminary data.</text>
</comment>
<evidence type="ECO:0000313" key="3">
    <source>
        <dbReference type="EMBL" id="MFC3579555.1"/>
    </source>
</evidence>
<gene>
    <name evidence="3" type="ORF">ACFONA_05205</name>
</gene>
<keyword evidence="4" id="KW-1185">Reference proteome</keyword>
<feature type="chain" id="PRO_5046870572" evidence="1">
    <location>
        <begin position="22"/>
        <end position="138"/>
    </location>
</feature>
<dbReference type="InterPro" id="IPR019223">
    <property type="entry name" value="DUF2147"/>
</dbReference>
<accession>A0ABV7STY8</accession>
<protein>
    <submittedName>
        <fullName evidence="3">DUF2147 domain-containing protein</fullName>
    </submittedName>
</protein>
<evidence type="ECO:0000256" key="1">
    <source>
        <dbReference type="SAM" id="SignalP"/>
    </source>
</evidence>
<feature type="domain" description="DUF2147" evidence="2">
    <location>
        <begin position="27"/>
        <end position="134"/>
    </location>
</feature>
<dbReference type="PANTHER" id="PTHR36919">
    <property type="entry name" value="BLR1215 PROTEIN"/>
    <property type="match status" value="1"/>
</dbReference>
<sequence>MHRIACLVATLSCLLPAAAQAAEPVAGHWITQNKKAVVAIEACGRRMCGRIVRLLPASDVGKTVDERNKDAALRGRPLVGLPILLDFEERGDNWHGKLYDPQAGDTYTATLGRYPDGALKVRGCFFFICKTQKWPALR</sequence>
<evidence type="ECO:0000259" key="2">
    <source>
        <dbReference type="Pfam" id="PF09917"/>
    </source>
</evidence>
<proteinExistence type="predicted"/>
<evidence type="ECO:0000313" key="4">
    <source>
        <dbReference type="Proteomes" id="UP001595713"/>
    </source>
</evidence>
<dbReference type="EMBL" id="JBHRXP010000002">
    <property type="protein sequence ID" value="MFC3579555.1"/>
    <property type="molecule type" value="Genomic_DNA"/>
</dbReference>
<dbReference type="PANTHER" id="PTHR36919:SF2">
    <property type="entry name" value="BLL6627 PROTEIN"/>
    <property type="match status" value="1"/>
</dbReference>
<dbReference type="Pfam" id="PF09917">
    <property type="entry name" value="DUF2147"/>
    <property type="match status" value="1"/>
</dbReference>